<dbReference type="EMBL" id="JADOUF010000001">
    <property type="protein sequence ID" value="MBG6139840.1"/>
    <property type="molecule type" value="Genomic_DNA"/>
</dbReference>
<dbReference type="PROSITE" id="PS50943">
    <property type="entry name" value="HTH_CROC1"/>
    <property type="match status" value="1"/>
</dbReference>
<dbReference type="Pfam" id="PF19054">
    <property type="entry name" value="DUF5753"/>
    <property type="match status" value="1"/>
</dbReference>
<accession>A0A8J7GLE1</accession>
<evidence type="ECO:0000259" key="1">
    <source>
        <dbReference type="PROSITE" id="PS50943"/>
    </source>
</evidence>
<protein>
    <submittedName>
        <fullName evidence="2">Transcriptional regulator with XRE-family HTH domain</fullName>
    </submittedName>
</protein>
<dbReference type="InterPro" id="IPR001387">
    <property type="entry name" value="Cro/C1-type_HTH"/>
</dbReference>
<dbReference type="Pfam" id="PF13560">
    <property type="entry name" value="HTH_31"/>
    <property type="match status" value="1"/>
</dbReference>
<dbReference type="AlphaFoldDB" id="A0A8J7GLE1"/>
<feature type="domain" description="HTH cro/C1-type" evidence="1">
    <location>
        <begin position="12"/>
        <end position="66"/>
    </location>
</feature>
<dbReference type="CDD" id="cd00093">
    <property type="entry name" value="HTH_XRE"/>
    <property type="match status" value="1"/>
</dbReference>
<evidence type="ECO:0000313" key="2">
    <source>
        <dbReference type="EMBL" id="MBG6139840.1"/>
    </source>
</evidence>
<gene>
    <name evidence="2" type="ORF">IW245_006034</name>
</gene>
<sequence>MDVRRVRFGEALRRLREERDLTLEQVGGEIGWSYVRLHRLETAETRPSVDRVRPLLDLYGIREPEYGNLLDQAQDLSVEGWWREHRGSKPGQRTYAELESGVTAINAYSGAIVPGLLQTEEYARYRIRSELGDSDQIATDANLAVRMGRQKVIGSIDFEVILDEVVLLRPSCPPAVMAEQLRHLASALPRVTVRVLLLNRVIDDFLLPQNTFALYRLPGGDEIGLIDTMAIGPQPIDADKLPSYRHAYDRLRDAALNIEDSREFILQAAEAKR</sequence>
<dbReference type="InterPro" id="IPR043917">
    <property type="entry name" value="DUF5753"/>
</dbReference>
<dbReference type="SMART" id="SM00530">
    <property type="entry name" value="HTH_XRE"/>
    <property type="match status" value="1"/>
</dbReference>
<dbReference type="GO" id="GO:0003677">
    <property type="term" value="F:DNA binding"/>
    <property type="evidence" value="ECO:0007669"/>
    <property type="project" value="InterPro"/>
</dbReference>
<dbReference type="InterPro" id="IPR010982">
    <property type="entry name" value="Lambda_DNA-bd_dom_sf"/>
</dbReference>
<dbReference type="Gene3D" id="1.10.260.40">
    <property type="entry name" value="lambda repressor-like DNA-binding domains"/>
    <property type="match status" value="1"/>
</dbReference>
<dbReference type="RefSeq" id="WP_197006455.1">
    <property type="nucleotide sequence ID" value="NZ_BONS01000006.1"/>
</dbReference>
<reference evidence="2" key="1">
    <citation type="submission" date="2020-11" db="EMBL/GenBank/DDBJ databases">
        <title>Sequencing the genomes of 1000 actinobacteria strains.</title>
        <authorList>
            <person name="Klenk H.-P."/>
        </authorList>
    </citation>
    <scope>NUCLEOTIDE SEQUENCE</scope>
    <source>
        <strain evidence="2">DSM 45356</strain>
    </source>
</reference>
<keyword evidence="3" id="KW-1185">Reference proteome</keyword>
<organism evidence="2 3">
    <name type="scientific">Longispora fulva</name>
    <dbReference type="NCBI Taxonomy" id="619741"/>
    <lineage>
        <taxon>Bacteria</taxon>
        <taxon>Bacillati</taxon>
        <taxon>Actinomycetota</taxon>
        <taxon>Actinomycetes</taxon>
        <taxon>Micromonosporales</taxon>
        <taxon>Micromonosporaceae</taxon>
        <taxon>Longispora</taxon>
    </lineage>
</organism>
<name>A0A8J7GLE1_9ACTN</name>
<dbReference type="Proteomes" id="UP000622552">
    <property type="component" value="Unassembled WGS sequence"/>
</dbReference>
<comment type="caution">
    <text evidence="2">The sequence shown here is derived from an EMBL/GenBank/DDBJ whole genome shotgun (WGS) entry which is preliminary data.</text>
</comment>
<dbReference type="SUPFAM" id="SSF47413">
    <property type="entry name" value="lambda repressor-like DNA-binding domains"/>
    <property type="match status" value="1"/>
</dbReference>
<evidence type="ECO:0000313" key="3">
    <source>
        <dbReference type="Proteomes" id="UP000622552"/>
    </source>
</evidence>
<proteinExistence type="predicted"/>